<gene>
    <name evidence="2" type="ORF">V5O48_007231</name>
</gene>
<protein>
    <submittedName>
        <fullName evidence="2">Uncharacterized protein</fullName>
    </submittedName>
</protein>
<proteinExistence type="predicted"/>
<dbReference type="EMBL" id="JBAHYK010000373">
    <property type="protein sequence ID" value="KAL0574724.1"/>
    <property type="molecule type" value="Genomic_DNA"/>
</dbReference>
<evidence type="ECO:0000313" key="2">
    <source>
        <dbReference type="EMBL" id="KAL0574724.1"/>
    </source>
</evidence>
<feature type="region of interest" description="Disordered" evidence="1">
    <location>
        <begin position="132"/>
        <end position="155"/>
    </location>
</feature>
<organism evidence="2 3">
    <name type="scientific">Marasmius crinis-equi</name>
    <dbReference type="NCBI Taxonomy" id="585013"/>
    <lineage>
        <taxon>Eukaryota</taxon>
        <taxon>Fungi</taxon>
        <taxon>Dikarya</taxon>
        <taxon>Basidiomycota</taxon>
        <taxon>Agaricomycotina</taxon>
        <taxon>Agaricomycetes</taxon>
        <taxon>Agaricomycetidae</taxon>
        <taxon>Agaricales</taxon>
        <taxon>Marasmiineae</taxon>
        <taxon>Marasmiaceae</taxon>
        <taxon>Marasmius</taxon>
    </lineage>
</organism>
<feature type="region of interest" description="Disordered" evidence="1">
    <location>
        <begin position="1"/>
        <end position="27"/>
    </location>
</feature>
<sequence length="257" mass="28832">MNYTHTKDDTYPHSGSNSTAPASPSSENLETYHNKFMIRGIDLLYAFRDWYTPEMQRAEVQKRVDFLRSRRDIPSELVPGDYVLYFWKNYYRTSDAIDEVDDSLKALVDDLHNGNVPSKALLDIINDLFPSESESESNSSNSDEATSSAPTSAVATPVSFDEDIALPEPMSDEDFNIVTGSHCGLLPDPITCSEVKPFNFDFDSAPREPSSGPARRTRGLVDKTSNFPYKLNKNVGKCRETVPEGRLFAMLKPLQRA</sequence>
<comment type="caution">
    <text evidence="2">The sequence shown here is derived from an EMBL/GenBank/DDBJ whole genome shotgun (WGS) entry which is preliminary data.</text>
</comment>
<evidence type="ECO:0000256" key="1">
    <source>
        <dbReference type="SAM" id="MobiDB-lite"/>
    </source>
</evidence>
<feature type="compositionally biased region" description="Basic and acidic residues" evidence="1">
    <location>
        <begin position="1"/>
        <end position="11"/>
    </location>
</feature>
<accession>A0ABR3FHN7</accession>
<feature type="compositionally biased region" description="Polar residues" evidence="1">
    <location>
        <begin position="13"/>
        <end position="27"/>
    </location>
</feature>
<dbReference type="Proteomes" id="UP001465976">
    <property type="component" value="Unassembled WGS sequence"/>
</dbReference>
<keyword evidence="3" id="KW-1185">Reference proteome</keyword>
<evidence type="ECO:0000313" key="3">
    <source>
        <dbReference type="Proteomes" id="UP001465976"/>
    </source>
</evidence>
<feature type="compositionally biased region" description="Low complexity" evidence="1">
    <location>
        <begin position="136"/>
        <end position="155"/>
    </location>
</feature>
<reference evidence="2 3" key="1">
    <citation type="submission" date="2024-02" db="EMBL/GenBank/DDBJ databases">
        <title>A draft genome for the cacao thread blight pathogen Marasmius crinis-equi.</title>
        <authorList>
            <person name="Cohen S.P."/>
            <person name="Baruah I.K."/>
            <person name="Amoako-Attah I."/>
            <person name="Bukari Y."/>
            <person name="Meinhardt L.W."/>
            <person name="Bailey B.A."/>
        </authorList>
    </citation>
    <scope>NUCLEOTIDE SEQUENCE [LARGE SCALE GENOMIC DNA]</scope>
    <source>
        <strain evidence="2 3">GH-76</strain>
    </source>
</reference>
<name>A0ABR3FHN7_9AGAR</name>